<evidence type="ECO:0000256" key="1">
    <source>
        <dbReference type="SAM" id="Coils"/>
    </source>
</evidence>
<reference evidence="5" key="2">
    <citation type="submission" date="2021-09" db="EMBL/GenBank/DDBJ databases">
        <authorList>
            <person name="Gilroy R."/>
        </authorList>
    </citation>
    <scope>NUCLEOTIDE SEQUENCE</scope>
    <source>
        <strain evidence="5">ChiBcec21-2208</strain>
    </source>
</reference>
<feature type="region of interest" description="Disordered" evidence="2">
    <location>
        <begin position="88"/>
        <end position="163"/>
    </location>
</feature>
<feature type="compositionally biased region" description="Polar residues" evidence="2">
    <location>
        <begin position="45"/>
        <end position="56"/>
    </location>
</feature>
<comment type="caution">
    <text evidence="5">The sequence shown here is derived from an EMBL/GenBank/DDBJ whole genome shotgun (WGS) entry which is preliminary data.</text>
</comment>
<evidence type="ECO:0000313" key="6">
    <source>
        <dbReference type="Proteomes" id="UP000782880"/>
    </source>
</evidence>
<keyword evidence="1" id="KW-0175">Coiled coil</keyword>
<evidence type="ECO:0000256" key="2">
    <source>
        <dbReference type="SAM" id="MobiDB-lite"/>
    </source>
</evidence>
<dbReference type="Gene3D" id="2.70.70.10">
    <property type="entry name" value="Glucose Permease (Domain IIA)"/>
    <property type="match status" value="1"/>
</dbReference>
<dbReference type="Proteomes" id="UP000782880">
    <property type="component" value="Unassembled WGS sequence"/>
</dbReference>
<dbReference type="CDD" id="cd12797">
    <property type="entry name" value="M23_peptidase"/>
    <property type="match status" value="1"/>
</dbReference>
<feature type="region of interest" description="Disordered" evidence="2">
    <location>
        <begin position="1"/>
        <end position="24"/>
    </location>
</feature>
<dbReference type="InterPro" id="IPR050570">
    <property type="entry name" value="Cell_wall_metabolism_enzyme"/>
</dbReference>
<dbReference type="PANTHER" id="PTHR21666:SF270">
    <property type="entry name" value="MUREIN HYDROLASE ACTIVATOR ENVC"/>
    <property type="match status" value="1"/>
</dbReference>
<dbReference type="SUPFAM" id="SSF51261">
    <property type="entry name" value="Duplicated hybrid motif"/>
    <property type="match status" value="1"/>
</dbReference>
<reference evidence="5" key="1">
    <citation type="journal article" date="2021" name="PeerJ">
        <title>Extensive microbial diversity within the chicken gut microbiome revealed by metagenomics and culture.</title>
        <authorList>
            <person name="Gilroy R."/>
            <person name="Ravi A."/>
            <person name="Getino M."/>
            <person name="Pursley I."/>
            <person name="Horton D.L."/>
            <person name="Alikhan N.F."/>
            <person name="Baker D."/>
            <person name="Gharbi K."/>
            <person name="Hall N."/>
            <person name="Watson M."/>
            <person name="Adriaenssens E.M."/>
            <person name="Foster-Nyarko E."/>
            <person name="Jarju S."/>
            <person name="Secka A."/>
            <person name="Antonio M."/>
            <person name="Oren A."/>
            <person name="Chaudhuri R.R."/>
            <person name="La Ragione R."/>
            <person name="Hildebrand F."/>
            <person name="Pallen M.J."/>
        </authorList>
    </citation>
    <scope>NUCLEOTIDE SEQUENCE</scope>
    <source>
        <strain evidence="5">ChiBcec21-2208</strain>
    </source>
</reference>
<organism evidence="5 6">
    <name type="scientific">Subdoligranulum variabile</name>
    <dbReference type="NCBI Taxonomy" id="214851"/>
    <lineage>
        <taxon>Bacteria</taxon>
        <taxon>Bacillati</taxon>
        <taxon>Bacillota</taxon>
        <taxon>Clostridia</taxon>
        <taxon>Eubacteriales</taxon>
        <taxon>Oscillospiraceae</taxon>
        <taxon>Subdoligranulum</taxon>
    </lineage>
</organism>
<feature type="coiled-coil region" evidence="1">
    <location>
        <begin position="266"/>
        <end position="293"/>
    </location>
</feature>
<dbReference type="PANTHER" id="PTHR21666">
    <property type="entry name" value="PEPTIDASE-RELATED"/>
    <property type="match status" value="1"/>
</dbReference>
<dbReference type="InterPro" id="IPR011055">
    <property type="entry name" value="Dup_hybrid_motif"/>
</dbReference>
<dbReference type="AlphaFoldDB" id="A0A921LN35"/>
<feature type="region of interest" description="Disordered" evidence="2">
    <location>
        <begin position="42"/>
        <end position="64"/>
    </location>
</feature>
<evidence type="ECO:0000259" key="4">
    <source>
        <dbReference type="Pfam" id="PF01551"/>
    </source>
</evidence>
<sequence length="584" mass="64374">MKEYTNKEIKQKPGGRLPKEQPFRTLPKTMVRQAWLKSKERVFSATKTDPESSYASAQEMEEQGIRQGETLLEDGAAFALGKAGNSARRHFAHGHKPNQCPPREEIREGNSLHPDTANPDPKTAARQEQKRRAAKKQIQNFQERQRRAKSAARGLRGVDRDQKQLRTAANTVRQEKQARQAAQRTQTVMCRARQTAREGVEAAKKTATVLRSAIRHLLAVLRSLAAALVAGGWVTAFIVLLICLIALVAGSAYGIFFAAETPDENAVTVQAAVEQLTEEYRDQLEEIEDSTEYDRQEIESNDGNYAIAWQDVLAVFASQTAGDANGAAVAYLDEDNVERLRTVLWDMNELDWRTETQTREVEQTNEAGEPETTTITETVLVIQLTHHTPEEMRDAYHFTERQNEYLTLLSGEDTATLWGELLGGFVQGRGELMAPGMDTVFADGALQWPLPVAGTITSPQGYRTDPFTGEVSYHSGTDISAPEGTPILAAADGTVTIANATDSWGGSYGYYVKIDHGGGLTTLYAHCSGICVTVGQQVQTGQVIAYVGHTGRATGSHLHFEVKKEENLMAIKTGFRANCDYSMH</sequence>
<keyword evidence="3" id="KW-1133">Transmembrane helix</keyword>
<feature type="transmembrane region" description="Helical" evidence="3">
    <location>
        <begin position="224"/>
        <end position="256"/>
    </location>
</feature>
<gene>
    <name evidence="5" type="ORF">K8V20_00715</name>
</gene>
<dbReference type="Pfam" id="PF01551">
    <property type="entry name" value="Peptidase_M23"/>
    <property type="match status" value="1"/>
</dbReference>
<name>A0A921LN35_9FIRM</name>
<dbReference type="GO" id="GO:0004222">
    <property type="term" value="F:metalloendopeptidase activity"/>
    <property type="evidence" value="ECO:0007669"/>
    <property type="project" value="TreeGrafter"/>
</dbReference>
<accession>A0A921LN35</accession>
<dbReference type="EMBL" id="DYVE01000021">
    <property type="protein sequence ID" value="HJG27160.1"/>
    <property type="molecule type" value="Genomic_DNA"/>
</dbReference>
<keyword evidence="3" id="KW-0472">Membrane</keyword>
<feature type="domain" description="M23ase beta-sheet core" evidence="4">
    <location>
        <begin position="473"/>
        <end position="567"/>
    </location>
</feature>
<dbReference type="InterPro" id="IPR016047">
    <property type="entry name" value="M23ase_b-sheet_dom"/>
</dbReference>
<keyword evidence="3" id="KW-0812">Transmembrane</keyword>
<evidence type="ECO:0000313" key="5">
    <source>
        <dbReference type="EMBL" id="HJG27160.1"/>
    </source>
</evidence>
<evidence type="ECO:0000256" key="3">
    <source>
        <dbReference type="SAM" id="Phobius"/>
    </source>
</evidence>
<proteinExistence type="predicted"/>
<feature type="compositionally biased region" description="Basic and acidic residues" evidence="2">
    <location>
        <begin position="1"/>
        <end position="22"/>
    </location>
</feature>
<protein>
    <submittedName>
        <fullName evidence="5">M23 family metallopeptidase</fullName>
    </submittedName>
</protein>